<evidence type="ECO:0000313" key="2">
    <source>
        <dbReference type="Proteomes" id="UP000182658"/>
    </source>
</evidence>
<name>A0A1J7I5C2_9PEZI</name>
<evidence type="ECO:0000313" key="1">
    <source>
        <dbReference type="EMBL" id="OIW22839.1"/>
    </source>
</evidence>
<accession>A0A1J7I5C2</accession>
<proteinExistence type="predicted"/>
<reference evidence="1 2" key="1">
    <citation type="submission" date="2016-10" db="EMBL/GenBank/DDBJ databases">
        <title>Draft genome sequence of Coniochaeta ligniaria NRRL30616, a lignocellulolytic fungus for bioabatement of inhibitors in plant biomass hydrolysates.</title>
        <authorList>
            <consortium name="DOE Joint Genome Institute"/>
            <person name="Jimenez D.J."/>
            <person name="Hector R.E."/>
            <person name="Riley R."/>
            <person name="Sun H."/>
            <person name="Grigoriev I.V."/>
            <person name="Van Elsas J.D."/>
            <person name="Nichols N.N."/>
        </authorList>
    </citation>
    <scope>NUCLEOTIDE SEQUENCE [LARGE SCALE GENOMIC DNA]</scope>
    <source>
        <strain evidence="1 2">NRRL 30616</strain>
    </source>
</reference>
<dbReference type="Proteomes" id="UP000182658">
    <property type="component" value="Unassembled WGS sequence"/>
</dbReference>
<dbReference type="EMBL" id="KV875110">
    <property type="protein sequence ID" value="OIW22839.1"/>
    <property type="molecule type" value="Genomic_DNA"/>
</dbReference>
<dbReference type="AlphaFoldDB" id="A0A1J7I5C2"/>
<sequence length="77" mass="8326">MRGILPSWTTCPSWSLTEGSSDASSPTFSSPAPICRERVNQSATIWVVFVSRLVGYPVQITSYPSEATCTQLDAAKT</sequence>
<keyword evidence="2" id="KW-1185">Reference proteome</keyword>
<gene>
    <name evidence="1" type="ORF">CONLIGDRAFT_151035</name>
</gene>
<organism evidence="1 2">
    <name type="scientific">Coniochaeta ligniaria NRRL 30616</name>
    <dbReference type="NCBI Taxonomy" id="1408157"/>
    <lineage>
        <taxon>Eukaryota</taxon>
        <taxon>Fungi</taxon>
        <taxon>Dikarya</taxon>
        <taxon>Ascomycota</taxon>
        <taxon>Pezizomycotina</taxon>
        <taxon>Sordariomycetes</taxon>
        <taxon>Sordariomycetidae</taxon>
        <taxon>Coniochaetales</taxon>
        <taxon>Coniochaetaceae</taxon>
        <taxon>Coniochaeta</taxon>
    </lineage>
</organism>
<dbReference type="InParanoid" id="A0A1J7I5C2"/>
<protein>
    <submittedName>
        <fullName evidence="1">Uncharacterized protein</fullName>
    </submittedName>
</protein>